<dbReference type="Proteomes" id="UP000252797">
    <property type="component" value="Unassembled WGS sequence"/>
</dbReference>
<protein>
    <recommendedName>
        <fullName evidence="5">DUF2264 domain-containing protein</fullName>
    </recommendedName>
</protein>
<dbReference type="InterPro" id="IPR016624">
    <property type="entry name" value="UCP014753"/>
</dbReference>
<feature type="domain" description="DUF2264" evidence="2">
    <location>
        <begin position="356"/>
        <end position="563"/>
    </location>
</feature>
<feature type="domain" description="DUF2264" evidence="1">
    <location>
        <begin position="28"/>
        <end position="339"/>
    </location>
</feature>
<evidence type="ECO:0000259" key="2">
    <source>
        <dbReference type="Pfam" id="PF20938"/>
    </source>
</evidence>
<evidence type="ECO:0008006" key="5">
    <source>
        <dbReference type="Google" id="ProtNLM"/>
    </source>
</evidence>
<sequence length="599" mass="68784">MIFSKSSAREELSHWMMDLLPQSNDYLAQSGGSYPENIRYLESLLRPLWGLVPAYSNNFSGLLQVKEFQELLKMIHERTLPNITTENRQIAVELGVIGYAVGTFGTEFLDLLSEEEQTYFVQWLNQINQIEFPAGNWYFFLVLVNAALKKAGLTYSEQRLAFALDGIEGFYLGDGWYSDGKNQQRDYYISFAFHFYGLLYSRFGETATAQKFQQRAITFSNDFLYWFDSAGRSIPYGRSLTYRFAHVSFWSAMVVTDTWKETNLSLGEIKGLILRNLRFWKNQPITAPKENNLMIGYGYSNLLMSEDYNAPGSPMWAFKAFIVLELSEDAAFWQSTEEDMPNRQKISVQDHAGFHIQASSNEIVALSSRQFGTNELLYHSREKYSKFAYSSSFGFNITRDVQELDNFAIDSTLAFSIPGTNQWQTRGVIEKTKMYETYGVSCWQLWGQIKIITYLIPLEDNGHIRIHQINNQLPVIAVEGGFPLHDWNRKYQTPVVTRDTVLLTNHEGYSRIQDLFGNREGAVVTQGPNSNIYSSEKNAIPVLKTNILPEGEHVFATYVSGSLSEALEEKNYSISESADHYKIQQNDSIERVKITKERF</sequence>
<evidence type="ECO:0000259" key="1">
    <source>
        <dbReference type="Pfam" id="PF10022"/>
    </source>
</evidence>
<dbReference type="RefSeq" id="WP_113845658.1">
    <property type="nucleotide sequence ID" value="NZ_LEPB01000004.1"/>
</dbReference>
<proteinExistence type="predicted"/>
<dbReference type="PANTHER" id="PTHR35339">
    <property type="entry name" value="LINALOOL DEHYDRATASE_ISOMERASE DOMAIN-CONTAINING PROTEIN"/>
    <property type="match status" value="1"/>
</dbReference>
<organism evidence="3 4">
    <name type="scientific">Enterococcus durans</name>
    <dbReference type="NCBI Taxonomy" id="53345"/>
    <lineage>
        <taxon>Bacteria</taxon>
        <taxon>Bacillati</taxon>
        <taxon>Bacillota</taxon>
        <taxon>Bacilli</taxon>
        <taxon>Lactobacillales</taxon>
        <taxon>Enterococcaceae</taxon>
        <taxon>Enterococcus</taxon>
    </lineage>
</organism>
<gene>
    <name evidence="3" type="ORF">EA71_01486</name>
</gene>
<dbReference type="PIRSF" id="PIRSF014753">
    <property type="entry name" value="UCP014753"/>
    <property type="match status" value="1"/>
</dbReference>
<dbReference type="PANTHER" id="PTHR35339:SF4">
    <property type="entry name" value="LINALOOL DEHYDRATASE_ISOMERASE DOMAIN-CONTAINING PROTEIN"/>
    <property type="match status" value="1"/>
</dbReference>
<evidence type="ECO:0000313" key="4">
    <source>
        <dbReference type="Proteomes" id="UP000252797"/>
    </source>
</evidence>
<dbReference type="Pfam" id="PF10022">
    <property type="entry name" value="DUF2264"/>
    <property type="match status" value="1"/>
</dbReference>
<dbReference type="AlphaFoldDB" id="A0A367CGI7"/>
<dbReference type="EMBL" id="LEPB01000004">
    <property type="protein sequence ID" value="RCA10733.1"/>
    <property type="molecule type" value="Genomic_DNA"/>
</dbReference>
<reference evidence="3 4" key="1">
    <citation type="submission" date="2015-06" db="EMBL/GenBank/DDBJ databases">
        <title>The Genome Sequence of Enterococcus durans 4EA1.</title>
        <authorList>
            <consortium name="The Broad Institute Genomics Platform"/>
            <consortium name="The Broad Institute Genome Sequencing Center for Infectious Disease"/>
            <person name="Earl A.M."/>
            <person name="Van Tyne D."/>
            <person name="Lebreton F."/>
            <person name="Saavedra J.T."/>
            <person name="Gilmore M.S."/>
            <person name="Manson Mcguire A."/>
            <person name="Clock S."/>
            <person name="Crupain M."/>
            <person name="Rangan U."/>
            <person name="Young S."/>
            <person name="Abouelleil A."/>
            <person name="Cao P."/>
            <person name="Chapman S.B."/>
            <person name="Griggs A."/>
            <person name="Priest M."/>
            <person name="Shea T."/>
            <person name="Wortman J."/>
            <person name="Nusbaum C."/>
            <person name="Birren B."/>
        </authorList>
    </citation>
    <scope>NUCLEOTIDE SEQUENCE [LARGE SCALE GENOMIC DNA]</scope>
    <source>
        <strain evidence="3 4">4EA1</strain>
    </source>
</reference>
<dbReference type="Pfam" id="PF20938">
    <property type="entry name" value="DUF2264_C"/>
    <property type="match status" value="1"/>
</dbReference>
<dbReference type="InterPro" id="IPR049349">
    <property type="entry name" value="DUF2264_N"/>
</dbReference>
<evidence type="ECO:0000313" key="3">
    <source>
        <dbReference type="EMBL" id="RCA10733.1"/>
    </source>
</evidence>
<name>A0A367CGI7_9ENTE</name>
<dbReference type="InterPro" id="IPR049237">
    <property type="entry name" value="DUF2264_C"/>
</dbReference>
<accession>A0A367CGI7</accession>
<comment type="caution">
    <text evidence="3">The sequence shown here is derived from an EMBL/GenBank/DDBJ whole genome shotgun (WGS) entry which is preliminary data.</text>
</comment>